<proteinExistence type="predicted"/>
<reference evidence="4" key="1">
    <citation type="journal article" date="2021" name="PeerJ">
        <title>Extensive microbial diversity within the chicken gut microbiome revealed by metagenomics and culture.</title>
        <authorList>
            <person name="Gilroy R."/>
            <person name="Ravi A."/>
            <person name="Getino M."/>
            <person name="Pursley I."/>
            <person name="Horton D.L."/>
            <person name="Alikhan N.F."/>
            <person name="Baker D."/>
            <person name="Gharbi K."/>
            <person name="Hall N."/>
            <person name="Watson M."/>
            <person name="Adriaenssens E.M."/>
            <person name="Foster-Nyarko E."/>
            <person name="Jarju S."/>
            <person name="Secka A."/>
            <person name="Antonio M."/>
            <person name="Oren A."/>
            <person name="Chaudhuri R.R."/>
            <person name="La Ragione R."/>
            <person name="Hildebrand F."/>
            <person name="Pallen M.J."/>
        </authorList>
    </citation>
    <scope>NUCLEOTIDE SEQUENCE</scope>
    <source>
        <strain evidence="4">ChiGjej6B6-1540</strain>
    </source>
</reference>
<dbReference type="PANTHER" id="PTHR32309:SF31">
    <property type="entry name" value="CAPSULAR EXOPOLYSACCHARIDE FAMILY"/>
    <property type="match status" value="1"/>
</dbReference>
<name>A0A9D1RVJ4_9FIRM</name>
<feature type="transmembrane region" description="Helical" evidence="3">
    <location>
        <begin position="189"/>
        <end position="209"/>
    </location>
</feature>
<dbReference type="SUPFAM" id="SSF52540">
    <property type="entry name" value="P-loop containing nucleoside triphosphate hydrolases"/>
    <property type="match status" value="1"/>
</dbReference>
<dbReference type="CDD" id="cd05387">
    <property type="entry name" value="BY-kinase"/>
    <property type="match status" value="1"/>
</dbReference>
<dbReference type="GO" id="GO:0005886">
    <property type="term" value="C:plasma membrane"/>
    <property type="evidence" value="ECO:0007669"/>
    <property type="project" value="TreeGrafter"/>
</dbReference>
<keyword evidence="3" id="KW-0812">Transmembrane</keyword>
<feature type="transmembrane region" description="Helical" evidence="3">
    <location>
        <begin position="29"/>
        <end position="51"/>
    </location>
</feature>
<organism evidence="4 5">
    <name type="scientific">Candidatus Flavonifractor merdipullorum</name>
    <dbReference type="NCBI Taxonomy" id="2838590"/>
    <lineage>
        <taxon>Bacteria</taxon>
        <taxon>Bacillati</taxon>
        <taxon>Bacillota</taxon>
        <taxon>Clostridia</taxon>
        <taxon>Eubacteriales</taxon>
        <taxon>Oscillospiraceae</taxon>
        <taxon>Flavonifractor</taxon>
    </lineage>
</organism>
<accession>A0A9D1RVJ4</accession>
<reference evidence="4" key="2">
    <citation type="submission" date="2021-04" db="EMBL/GenBank/DDBJ databases">
        <authorList>
            <person name="Gilroy R."/>
        </authorList>
    </citation>
    <scope>NUCLEOTIDE SEQUENCE</scope>
    <source>
        <strain evidence="4">ChiGjej6B6-1540</strain>
    </source>
</reference>
<dbReference type="PANTHER" id="PTHR32309">
    <property type="entry name" value="TYROSINE-PROTEIN KINASE"/>
    <property type="match status" value="1"/>
</dbReference>
<evidence type="ECO:0000256" key="2">
    <source>
        <dbReference type="ARBA" id="ARBA00022840"/>
    </source>
</evidence>
<dbReference type="InterPro" id="IPR027417">
    <property type="entry name" value="P-loop_NTPase"/>
</dbReference>
<dbReference type="InterPro" id="IPR005702">
    <property type="entry name" value="Wzc-like_C"/>
</dbReference>
<dbReference type="GO" id="GO:0005524">
    <property type="term" value="F:ATP binding"/>
    <property type="evidence" value="ECO:0007669"/>
    <property type="project" value="UniProtKB-KW"/>
</dbReference>
<dbReference type="GO" id="GO:0004715">
    <property type="term" value="F:non-membrane spanning protein tyrosine kinase activity"/>
    <property type="evidence" value="ECO:0007669"/>
    <property type="project" value="UniProtKB-EC"/>
</dbReference>
<dbReference type="AlphaFoldDB" id="A0A9D1RVJ4"/>
<comment type="caution">
    <text evidence="4">The sequence shown here is derived from an EMBL/GenBank/DDBJ whole genome shotgun (WGS) entry which is preliminary data.</text>
</comment>
<dbReference type="InterPro" id="IPR050445">
    <property type="entry name" value="Bact_polysacc_biosynth/exp"/>
</dbReference>
<dbReference type="Pfam" id="PF10609">
    <property type="entry name" value="ParA"/>
    <property type="match status" value="1"/>
</dbReference>
<evidence type="ECO:0000256" key="3">
    <source>
        <dbReference type="SAM" id="Phobius"/>
    </source>
</evidence>
<evidence type="ECO:0000256" key="1">
    <source>
        <dbReference type="ARBA" id="ARBA00022741"/>
    </source>
</evidence>
<dbReference type="Proteomes" id="UP000824192">
    <property type="component" value="Unassembled WGS sequence"/>
</dbReference>
<sequence length="484" mass="53358">MEEHKKEMPELEQIDLFQLLQEFWKGFRIFFWVPLVLAVLLGGGLSLRAYLNYTPRYASEATFTIETMSDTLSDIAGTSNYYDKATAEQLAKTFPYLIQSDLMRSMLQQEMGVAWLGGSITAEAVPNTNIFSIQVTSTDPQEAYDILNTVIEIYPRLADYVIGTTEMNMLTPPEVPSEPYNSLSLRGTAVKGAAVGVLLGLLLILAYSVTRRTIRTAEDVRRRLNQTCLAALPAVRFKRREKDIDQTVSIQNRLVSSAFQESIRSLRIKFLRAAGERGQIIMVTSTMPGEGKTTVAANLALSLSQNGSRVILVDLDLRNPSVKKALNVTEPSRGIPELLVEKGADPLKYLVELKNSQVKLLAGDKPAANARQQVESRRLAMVLTALREEADFIIVDTPPCGLLGDSAVVARQADASLYVIRAGGPQVSHIMDSLQFLGASGSRMLGCVLNGVQDTRSGYGYGQGYRYGSNRYGKYSIHSKKKPD</sequence>
<protein>
    <submittedName>
        <fullName evidence="4">Polysaccharide biosynthesis tyrosine autokinase</fullName>
        <ecNumber evidence="4">2.7.10.2</ecNumber>
    </submittedName>
</protein>
<dbReference type="EMBL" id="DXGA01000168">
    <property type="protein sequence ID" value="HIW94449.1"/>
    <property type="molecule type" value="Genomic_DNA"/>
</dbReference>
<keyword evidence="3" id="KW-1133">Transmembrane helix</keyword>
<evidence type="ECO:0000313" key="4">
    <source>
        <dbReference type="EMBL" id="HIW94449.1"/>
    </source>
</evidence>
<keyword evidence="2" id="KW-0067">ATP-binding</keyword>
<gene>
    <name evidence="4" type="ORF">H9868_07915</name>
</gene>
<keyword evidence="1" id="KW-0547">Nucleotide-binding</keyword>
<dbReference type="EC" id="2.7.10.2" evidence="4"/>
<dbReference type="InterPro" id="IPR033756">
    <property type="entry name" value="YlxH/NBP35"/>
</dbReference>
<evidence type="ECO:0000313" key="5">
    <source>
        <dbReference type="Proteomes" id="UP000824192"/>
    </source>
</evidence>
<keyword evidence="3" id="KW-0472">Membrane</keyword>
<keyword evidence="4" id="KW-0808">Transferase</keyword>
<dbReference type="Gene3D" id="3.40.50.300">
    <property type="entry name" value="P-loop containing nucleotide triphosphate hydrolases"/>
    <property type="match status" value="1"/>
</dbReference>
<dbReference type="NCBIfam" id="TIGR01007">
    <property type="entry name" value="eps_fam"/>
    <property type="match status" value="1"/>
</dbReference>